<gene>
    <name evidence="1" type="ORF">GRW05_11075</name>
</gene>
<accession>A0A6N8QX08</accession>
<evidence type="ECO:0000313" key="2">
    <source>
        <dbReference type="Proteomes" id="UP000436141"/>
    </source>
</evidence>
<sequence>MANLSTVVDFYRASSKPQFDGRSFSATVEINNNNQRLVNLLVNSHKAYGYFEDVDINNEFIDEDDLKSHPIKIGDKFSYTYISPKNGAERFYNSIQEFLCINSLKKGVIPKEYYIIDEDFHPSDSSKPDEIIKIEKICAIISSLAEIAHFHDTKSESSNYRLVFVKDSDAKSTSIILETCITPKMLNINDIDDAIIKSLLDVKNAQIPHQAEKTGIFRNTIVEFILDNKYDFENLICHWDKFVKLFENNLSTYMSGFSFHKARKEIAKSEAEFAEKISKLITDLTTKVLSIPVSLLASFGIIKLTSRSEMLLVLLGVLLSSLILHMVLLNQDKQLKHICHAKDIAFMPFLKNNENYPEDLKKDINEALYELSKSQTKCDNTIKLFMYLAWLPSSIAAGIFLAKIFI</sequence>
<dbReference type="AlphaFoldDB" id="A0A6N8QX08"/>
<evidence type="ECO:0000313" key="1">
    <source>
        <dbReference type="EMBL" id="MXI74808.1"/>
    </source>
</evidence>
<organism evidence="1 2">
    <name type="scientific">Escherichia coli</name>
    <dbReference type="NCBI Taxonomy" id="562"/>
    <lineage>
        <taxon>Bacteria</taxon>
        <taxon>Pseudomonadati</taxon>
        <taxon>Pseudomonadota</taxon>
        <taxon>Gammaproteobacteria</taxon>
        <taxon>Enterobacterales</taxon>
        <taxon>Enterobacteriaceae</taxon>
        <taxon>Escherichia</taxon>
    </lineage>
</organism>
<protein>
    <submittedName>
        <fullName evidence="1">Uncharacterized protein</fullName>
    </submittedName>
</protein>
<dbReference type="RefSeq" id="WP_105462300.1">
    <property type="nucleotide sequence ID" value="NZ_JZMY01000079.1"/>
</dbReference>
<proteinExistence type="predicted"/>
<dbReference type="EMBL" id="WUIY01000042">
    <property type="protein sequence ID" value="MXI74808.1"/>
    <property type="molecule type" value="Genomic_DNA"/>
</dbReference>
<comment type="caution">
    <text evidence="1">The sequence shown here is derived from an EMBL/GenBank/DDBJ whole genome shotgun (WGS) entry which is preliminary data.</text>
</comment>
<reference evidence="1 2" key="1">
    <citation type="submission" date="2019-12" db="EMBL/GenBank/DDBJ databases">
        <title>Enteriobacteria Tanzani isolates_10434.</title>
        <authorList>
            <person name="Subbiah M."/>
            <person name="Call D."/>
        </authorList>
    </citation>
    <scope>NUCLEOTIDE SEQUENCE [LARGE SCALE GENOMIC DNA]</scope>
    <source>
        <strain evidence="1 2">10434wD1</strain>
    </source>
</reference>
<dbReference type="Proteomes" id="UP000436141">
    <property type="component" value="Unassembled WGS sequence"/>
</dbReference>
<name>A0A6N8QX08_ECOLX</name>